<dbReference type="OrthoDB" id="1445639at2"/>
<feature type="signal peptide" evidence="1">
    <location>
        <begin position="1"/>
        <end position="25"/>
    </location>
</feature>
<organism evidence="2 3">
    <name type="scientific">Aequorivita soesokkakensis</name>
    <dbReference type="NCBI Taxonomy" id="1385699"/>
    <lineage>
        <taxon>Bacteria</taxon>
        <taxon>Pseudomonadati</taxon>
        <taxon>Bacteroidota</taxon>
        <taxon>Flavobacteriia</taxon>
        <taxon>Flavobacteriales</taxon>
        <taxon>Flavobacteriaceae</taxon>
        <taxon>Aequorivita</taxon>
    </lineage>
</organism>
<dbReference type="STRING" id="1385699.A7A78_13750"/>
<comment type="caution">
    <text evidence="2">The sequence shown here is derived from an EMBL/GenBank/DDBJ whole genome shotgun (WGS) entry which is preliminary data.</text>
</comment>
<dbReference type="RefSeq" id="WP_068762401.1">
    <property type="nucleotide sequence ID" value="NZ_LXIE01000031.1"/>
</dbReference>
<sequence>MKTTTNLKFIAIASIMLLLNFSAFAQNEANRPKYISVTTMHWNMDKEDFSMDAWKALEKEYLQKVTSKNQYIISASYYTHLFTPDNSEVIYVQTYPSWEAMDKAAERNSELEKLAWPDENARNAFFKKLDDNFSVKHSDEIYAPIDGAMLLPQDNNKDLVMYVRKTYFTFPEDGSEKEFKEMHTENVAKVISKNPYIKGYYPNVHAWGSDKTEFVEAFFVDSLCDMEKMFDKNGELIGEAWPGDSGKQRGKKWGKYFTGVHGDAAYTLVAELSK</sequence>
<dbReference type="AlphaFoldDB" id="A0A1A9LDJ7"/>
<keyword evidence="3" id="KW-1185">Reference proteome</keyword>
<accession>A0A1A9LDJ7</accession>
<proteinExistence type="predicted"/>
<reference evidence="2 3" key="1">
    <citation type="submission" date="2016-05" db="EMBL/GenBank/DDBJ databases">
        <title>Genome sequencing of Vitellibacter soesokkakensis RSSK-12.</title>
        <authorList>
            <person name="Thevarajoo S."/>
            <person name="Selvaratnam C."/>
            <person name="Goh K.M."/>
            <person name="Chan K.-G."/>
            <person name="Chong C.S."/>
        </authorList>
    </citation>
    <scope>NUCLEOTIDE SEQUENCE [LARGE SCALE GENOMIC DNA]</scope>
    <source>
        <strain evidence="2 3">RSSK-12</strain>
    </source>
</reference>
<keyword evidence="1" id="KW-0732">Signal</keyword>
<dbReference type="EMBL" id="LXIE01000031">
    <property type="protein sequence ID" value="OAD90772.1"/>
    <property type="molecule type" value="Genomic_DNA"/>
</dbReference>
<evidence type="ECO:0000256" key="1">
    <source>
        <dbReference type="SAM" id="SignalP"/>
    </source>
</evidence>
<protein>
    <recommendedName>
        <fullName evidence="4">NIPSNAP domain-containing protein</fullName>
    </recommendedName>
</protein>
<evidence type="ECO:0000313" key="3">
    <source>
        <dbReference type="Proteomes" id="UP000077552"/>
    </source>
</evidence>
<name>A0A1A9LDJ7_9FLAO</name>
<feature type="chain" id="PRO_5008392105" description="NIPSNAP domain-containing protein" evidence="1">
    <location>
        <begin position="26"/>
        <end position="274"/>
    </location>
</feature>
<gene>
    <name evidence="2" type="ORF">A7A78_13750</name>
</gene>
<dbReference type="Proteomes" id="UP000077552">
    <property type="component" value="Unassembled WGS sequence"/>
</dbReference>
<evidence type="ECO:0000313" key="2">
    <source>
        <dbReference type="EMBL" id="OAD90772.1"/>
    </source>
</evidence>
<evidence type="ECO:0008006" key="4">
    <source>
        <dbReference type="Google" id="ProtNLM"/>
    </source>
</evidence>